<feature type="compositionally biased region" description="Acidic residues" evidence="1">
    <location>
        <begin position="35"/>
        <end position="44"/>
    </location>
</feature>
<keyword evidence="3" id="KW-1185">Reference proteome</keyword>
<comment type="caution">
    <text evidence="2">The sequence shown here is derived from an EMBL/GenBank/DDBJ whole genome shotgun (WGS) entry which is preliminary data.</text>
</comment>
<dbReference type="Proteomes" id="UP000324222">
    <property type="component" value="Unassembled WGS sequence"/>
</dbReference>
<evidence type="ECO:0000313" key="3">
    <source>
        <dbReference type="Proteomes" id="UP000324222"/>
    </source>
</evidence>
<feature type="region of interest" description="Disordered" evidence="1">
    <location>
        <begin position="33"/>
        <end position="60"/>
    </location>
</feature>
<reference evidence="2 3" key="1">
    <citation type="submission" date="2019-05" db="EMBL/GenBank/DDBJ databases">
        <title>Another draft genome of Portunus trituberculatus and its Hox gene families provides insights of decapod evolution.</title>
        <authorList>
            <person name="Jeong J.-H."/>
            <person name="Song I."/>
            <person name="Kim S."/>
            <person name="Choi T."/>
            <person name="Kim D."/>
            <person name="Ryu S."/>
            <person name="Kim W."/>
        </authorList>
    </citation>
    <scope>NUCLEOTIDE SEQUENCE [LARGE SCALE GENOMIC DNA]</scope>
    <source>
        <tissue evidence="2">Muscle</tissue>
    </source>
</reference>
<feature type="compositionally biased region" description="Basic and acidic residues" evidence="1">
    <location>
        <begin position="45"/>
        <end position="60"/>
    </location>
</feature>
<name>A0A5B7HML2_PORTR</name>
<gene>
    <name evidence="2" type="ORF">E2C01_064005</name>
</gene>
<dbReference type="EMBL" id="VSRR010029982">
    <property type="protein sequence ID" value="MPC69774.1"/>
    <property type="molecule type" value="Genomic_DNA"/>
</dbReference>
<dbReference type="AlphaFoldDB" id="A0A5B7HML2"/>
<accession>A0A5B7HML2</accession>
<protein>
    <submittedName>
        <fullName evidence="2">Uncharacterized protein</fullName>
    </submittedName>
</protein>
<evidence type="ECO:0000256" key="1">
    <source>
        <dbReference type="SAM" id="MobiDB-lite"/>
    </source>
</evidence>
<organism evidence="2 3">
    <name type="scientific">Portunus trituberculatus</name>
    <name type="common">Swimming crab</name>
    <name type="synonym">Neptunus trituberculatus</name>
    <dbReference type="NCBI Taxonomy" id="210409"/>
    <lineage>
        <taxon>Eukaryota</taxon>
        <taxon>Metazoa</taxon>
        <taxon>Ecdysozoa</taxon>
        <taxon>Arthropoda</taxon>
        <taxon>Crustacea</taxon>
        <taxon>Multicrustacea</taxon>
        <taxon>Malacostraca</taxon>
        <taxon>Eumalacostraca</taxon>
        <taxon>Eucarida</taxon>
        <taxon>Decapoda</taxon>
        <taxon>Pleocyemata</taxon>
        <taxon>Brachyura</taxon>
        <taxon>Eubrachyura</taxon>
        <taxon>Portunoidea</taxon>
        <taxon>Portunidae</taxon>
        <taxon>Portuninae</taxon>
        <taxon>Portunus</taxon>
    </lineage>
</organism>
<evidence type="ECO:0000313" key="2">
    <source>
        <dbReference type="EMBL" id="MPC69774.1"/>
    </source>
</evidence>
<sequence>MEEVRGGETSGVEESDVRRGETWNVLLCLVVGRTEEEEEEEEEEGKITQKTKQDERREKE</sequence>
<proteinExistence type="predicted"/>